<gene>
    <name evidence="2" type="ORF">GCM10009559_48110</name>
</gene>
<dbReference type="Pfam" id="PF13556">
    <property type="entry name" value="HTH_30"/>
    <property type="match status" value="1"/>
</dbReference>
<dbReference type="RefSeq" id="WP_343943800.1">
    <property type="nucleotide sequence ID" value="NZ_BAAAHP010000143.1"/>
</dbReference>
<evidence type="ECO:0000259" key="1">
    <source>
        <dbReference type="Pfam" id="PF13556"/>
    </source>
</evidence>
<dbReference type="InterPro" id="IPR042070">
    <property type="entry name" value="PucR_C-HTH_sf"/>
</dbReference>
<dbReference type="EMBL" id="BAAAHP010000143">
    <property type="protein sequence ID" value="GAA0948454.1"/>
    <property type="molecule type" value="Genomic_DNA"/>
</dbReference>
<keyword evidence="3" id="KW-1185">Reference proteome</keyword>
<organism evidence="2 3">
    <name type="scientific">Pseudonocardia zijingensis</name>
    <dbReference type="NCBI Taxonomy" id="153376"/>
    <lineage>
        <taxon>Bacteria</taxon>
        <taxon>Bacillati</taxon>
        <taxon>Actinomycetota</taxon>
        <taxon>Actinomycetes</taxon>
        <taxon>Pseudonocardiales</taxon>
        <taxon>Pseudonocardiaceae</taxon>
        <taxon>Pseudonocardia</taxon>
    </lineage>
</organism>
<evidence type="ECO:0000313" key="2">
    <source>
        <dbReference type="EMBL" id="GAA0948454.1"/>
    </source>
</evidence>
<dbReference type="PANTHER" id="PTHR33744:SF17">
    <property type="entry name" value="CONSERVED PROTEIN"/>
    <property type="match status" value="1"/>
</dbReference>
<evidence type="ECO:0000313" key="3">
    <source>
        <dbReference type="Proteomes" id="UP001499967"/>
    </source>
</evidence>
<proteinExistence type="predicted"/>
<dbReference type="Proteomes" id="UP001499967">
    <property type="component" value="Unassembled WGS sequence"/>
</dbReference>
<dbReference type="InterPro" id="IPR025736">
    <property type="entry name" value="PucR_C-HTH_dom"/>
</dbReference>
<accession>A0ABN1QYW6</accession>
<sequence length="520" mass="54439">MITVAALVDAVGPALLRVVGAVRGGPVADVTLAEPGEDVVGVAGDLVLGIGLAEPDEAADLVERAAERSACGVVVKPPLARDPLVVAAGDRAGIAVLELAPHASWAHLVWLVRGVVDRAAAPGPPALGDAGVHGELVALADAAAAIIDAPVTIEDAHSRVLAYSARQEHTDPARVSTIVGRRVPDEVVAHFRARGVFRTLARSSEPLYITDVPEGTLPRLVIPVRAGGEWLGSIWAVVAEPVAADRVEELTRAASVLALHLLRLRAQAGMARRASADRLREALRTPATSANEELWLPEGPWRVVALQGAGDVRARLDLWESITRRFGWNQPLLVDLDGAVFAVVTASGPASAAGSLPWLAGLLDAVHAHDPALAAAAGGTVASRAELPRSRAEAAELHALMATEPLPGPLLRIEDAWDTVVVARARAAVRPEVSLLGGPLAALVAHDREHHTDHLTTLAAWLRHAGEPKAAAAELRIHPNTLRYRMQRMAGIAPLDLGSPRVRLALQLQLSALEAGRLAG</sequence>
<dbReference type="Gene3D" id="1.10.10.2840">
    <property type="entry name" value="PucR C-terminal helix-turn-helix domain"/>
    <property type="match status" value="1"/>
</dbReference>
<name>A0ABN1QYW6_9PSEU</name>
<protein>
    <submittedName>
        <fullName evidence="2">PucR family transcriptional regulator</fullName>
    </submittedName>
</protein>
<reference evidence="2 3" key="1">
    <citation type="journal article" date="2019" name="Int. J. Syst. Evol. Microbiol.">
        <title>The Global Catalogue of Microorganisms (GCM) 10K type strain sequencing project: providing services to taxonomists for standard genome sequencing and annotation.</title>
        <authorList>
            <consortium name="The Broad Institute Genomics Platform"/>
            <consortium name="The Broad Institute Genome Sequencing Center for Infectious Disease"/>
            <person name="Wu L."/>
            <person name="Ma J."/>
        </authorList>
    </citation>
    <scope>NUCLEOTIDE SEQUENCE [LARGE SCALE GENOMIC DNA]</scope>
    <source>
        <strain evidence="2 3">JCM 11117</strain>
    </source>
</reference>
<dbReference type="PANTHER" id="PTHR33744">
    <property type="entry name" value="CARBOHYDRATE DIACID REGULATOR"/>
    <property type="match status" value="1"/>
</dbReference>
<comment type="caution">
    <text evidence="2">The sequence shown here is derived from an EMBL/GenBank/DDBJ whole genome shotgun (WGS) entry which is preliminary data.</text>
</comment>
<feature type="domain" description="PucR C-terminal helix-turn-helix" evidence="1">
    <location>
        <begin position="455"/>
        <end position="511"/>
    </location>
</feature>
<dbReference type="InterPro" id="IPR051448">
    <property type="entry name" value="CdaR-like_regulators"/>
</dbReference>